<dbReference type="EMBL" id="BAFC01000046">
    <property type="protein sequence ID" value="GAB38612.1"/>
    <property type="molecule type" value="Genomic_DNA"/>
</dbReference>
<dbReference type="SUPFAM" id="SSF53383">
    <property type="entry name" value="PLP-dependent transferases"/>
    <property type="match status" value="1"/>
</dbReference>
<dbReference type="Gene3D" id="3.40.640.10">
    <property type="entry name" value="Type I PLP-dependent aspartate aminotransferase-like (Major domain)"/>
    <property type="match status" value="1"/>
</dbReference>
<dbReference type="InterPro" id="IPR015422">
    <property type="entry name" value="PyrdxlP-dep_Trfase_small"/>
</dbReference>
<dbReference type="InterPro" id="IPR049704">
    <property type="entry name" value="Aminotrans_3_PPA_site"/>
</dbReference>
<dbReference type="InterPro" id="IPR015421">
    <property type="entry name" value="PyrdxlP-dep_Trfase_major"/>
</dbReference>
<dbReference type="InterPro" id="IPR005814">
    <property type="entry name" value="Aminotrans_3"/>
</dbReference>
<accession>H5TYQ4</accession>
<keyword evidence="5" id="KW-0032">Aminotransferase</keyword>
<comment type="caution">
    <text evidence="5">The sequence shown here is derived from an EMBL/GenBank/DDBJ whole genome shotgun (WGS) entry which is preliminary data.</text>
</comment>
<gene>
    <name evidence="5" type="ORF">GOSPT_046_00780</name>
</gene>
<dbReference type="eggNOG" id="COG0161">
    <property type="taxonomic scope" value="Bacteria"/>
</dbReference>
<organism evidence="5 6">
    <name type="scientific">Gordonia sputi NBRC 100414</name>
    <dbReference type="NCBI Taxonomy" id="1089453"/>
    <lineage>
        <taxon>Bacteria</taxon>
        <taxon>Bacillati</taxon>
        <taxon>Actinomycetota</taxon>
        <taxon>Actinomycetes</taxon>
        <taxon>Mycobacteriales</taxon>
        <taxon>Gordoniaceae</taxon>
        <taxon>Gordonia</taxon>
    </lineage>
</organism>
<comment type="cofactor">
    <cofactor evidence="1">
        <name>pyridoxal 5'-phosphate</name>
        <dbReference type="ChEBI" id="CHEBI:597326"/>
    </cofactor>
</comment>
<protein>
    <submittedName>
        <fullName evidence="5">Putative aminotransferase</fullName>
    </submittedName>
</protein>
<dbReference type="PROSITE" id="PS00600">
    <property type="entry name" value="AA_TRANSFER_CLASS_3"/>
    <property type="match status" value="1"/>
</dbReference>
<name>H5TYQ4_9ACTN</name>
<dbReference type="FunFam" id="3.40.640.10:FF:000004">
    <property type="entry name" value="Acetylornithine aminotransferase"/>
    <property type="match status" value="1"/>
</dbReference>
<evidence type="ECO:0000256" key="1">
    <source>
        <dbReference type="ARBA" id="ARBA00001933"/>
    </source>
</evidence>
<evidence type="ECO:0000313" key="6">
    <source>
        <dbReference type="Proteomes" id="UP000005845"/>
    </source>
</evidence>
<dbReference type="InterPro" id="IPR015424">
    <property type="entry name" value="PyrdxlP-dep_Trfase"/>
</dbReference>
<reference evidence="5 6" key="1">
    <citation type="submission" date="2012-02" db="EMBL/GenBank/DDBJ databases">
        <title>Whole genome shotgun sequence of Gordonia sputi NBRC 100414.</title>
        <authorList>
            <person name="Yoshida I."/>
            <person name="Hosoyama A."/>
            <person name="Tsuchikane K."/>
            <person name="Katsumata H."/>
            <person name="Yamazaki S."/>
            <person name="Fujita N."/>
        </authorList>
    </citation>
    <scope>NUCLEOTIDE SEQUENCE [LARGE SCALE GENOMIC DNA]</scope>
    <source>
        <strain evidence="5 6">NBRC 100414</strain>
    </source>
</reference>
<dbReference type="GO" id="GO:0030170">
    <property type="term" value="F:pyridoxal phosphate binding"/>
    <property type="evidence" value="ECO:0007669"/>
    <property type="project" value="InterPro"/>
</dbReference>
<proteinExistence type="inferred from homology"/>
<dbReference type="PIRSF" id="PIRSF000521">
    <property type="entry name" value="Transaminase_4ab_Lys_Orn"/>
    <property type="match status" value="1"/>
</dbReference>
<dbReference type="Proteomes" id="UP000005845">
    <property type="component" value="Unassembled WGS sequence"/>
</dbReference>
<sequence>MIFQGYVSVHGGTQSDLSPVNVLTTLSALTAMPPGIIDPMSGSLWHGFADMGSVSASGPFVITRGEGTRVWDRDGNEYLDATAGLWFTNIGHGRTEVAQAVADQLSTLAHYSGFGDLTADVTDALADRLATIAPVAGSKIFFTSGGSDSIDTAAKLARRYWVEVGKPEKTIIVGRTKAYHGMHVAGTSLAGIPGNHDGYGTLMPDAQTVEWDDAKSLLGLIERVGADKVAAFFCEPIIGAGGIYLPPEGYLAEVRQICRDNDVLFVADEVVTGFGRIGGESWFASARFDLQPDMMTTAKGLTSGYVPMGAVFIAPRVAEPFYAGGVWWRHGYTYGGHAGAAAAAMANLDIIEREGLLAEAARLEGDLADKLAPLADLAAVSEVRTGLGAVTAVQLADPAQAPAAVGALRKHGVSTRAAGQGALQVSPSFVMTTAEVGELADRIGAALG</sequence>
<keyword evidence="6" id="KW-1185">Reference proteome</keyword>
<keyword evidence="3 4" id="KW-0663">Pyridoxal phosphate</keyword>
<evidence type="ECO:0000256" key="4">
    <source>
        <dbReference type="RuleBase" id="RU003560"/>
    </source>
</evidence>
<dbReference type="Pfam" id="PF00202">
    <property type="entry name" value="Aminotran_3"/>
    <property type="match status" value="1"/>
</dbReference>
<evidence type="ECO:0000256" key="3">
    <source>
        <dbReference type="ARBA" id="ARBA00022898"/>
    </source>
</evidence>
<keyword evidence="5" id="KW-0808">Transferase</keyword>
<comment type="similarity">
    <text evidence="2 4">Belongs to the class-III pyridoxal-phosphate-dependent aminotransferase family.</text>
</comment>
<dbReference type="AlphaFoldDB" id="H5TYQ4"/>
<dbReference type="GO" id="GO:0008483">
    <property type="term" value="F:transaminase activity"/>
    <property type="evidence" value="ECO:0007669"/>
    <property type="project" value="UniProtKB-KW"/>
</dbReference>
<dbReference type="CDD" id="cd00610">
    <property type="entry name" value="OAT_like"/>
    <property type="match status" value="1"/>
</dbReference>
<dbReference type="PANTHER" id="PTHR43094:SF1">
    <property type="entry name" value="AMINOTRANSFERASE CLASS-III"/>
    <property type="match status" value="1"/>
</dbReference>
<dbReference type="Gene3D" id="3.90.1150.10">
    <property type="entry name" value="Aspartate Aminotransferase, domain 1"/>
    <property type="match status" value="1"/>
</dbReference>
<dbReference type="PANTHER" id="PTHR43094">
    <property type="entry name" value="AMINOTRANSFERASE"/>
    <property type="match status" value="1"/>
</dbReference>
<evidence type="ECO:0000256" key="2">
    <source>
        <dbReference type="ARBA" id="ARBA00008954"/>
    </source>
</evidence>
<evidence type="ECO:0000313" key="5">
    <source>
        <dbReference type="EMBL" id="GAB38612.1"/>
    </source>
</evidence>